<protein>
    <submittedName>
        <fullName evidence="1">Uncharacterized protein</fullName>
    </submittedName>
</protein>
<evidence type="ECO:0000313" key="1">
    <source>
        <dbReference type="EMBL" id="KAG8193280.1"/>
    </source>
</evidence>
<dbReference type="AlphaFoldDB" id="A0AAV6VBG0"/>
<name>A0AAV6VBG0_9ARAC</name>
<keyword evidence="2" id="KW-1185">Reference proteome</keyword>
<proteinExistence type="predicted"/>
<organism evidence="1 2">
    <name type="scientific">Oedothorax gibbosus</name>
    <dbReference type="NCBI Taxonomy" id="931172"/>
    <lineage>
        <taxon>Eukaryota</taxon>
        <taxon>Metazoa</taxon>
        <taxon>Ecdysozoa</taxon>
        <taxon>Arthropoda</taxon>
        <taxon>Chelicerata</taxon>
        <taxon>Arachnida</taxon>
        <taxon>Araneae</taxon>
        <taxon>Araneomorphae</taxon>
        <taxon>Entelegynae</taxon>
        <taxon>Araneoidea</taxon>
        <taxon>Linyphiidae</taxon>
        <taxon>Erigoninae</taxon>
        <taxon>Oedothorax</taxon>
    </lineage>
</organism>
<gene>
    <name evidence="1" type="ORF">JTE90_003768</name>
</gene>
<accession>A0AAV6VBG0</accession>
<sequence>MSVFRARLKVNFRATPEPVLSELHTNANLRGTLYGPARHLQRTCEEPPAVLRGTVIKLSLKYTKSKLIEKAFIQTKIVFE</sequence>
<comment type="caution">
    <text evidence="1">The sequence shown here is derived from an EMBL/GenBank/DDBJ whole genome shotgun (WGS) entry which is preliminary data.</text>
</comment>
<reference evidence="1 2" key="1">
    <citation type="journal article" date="2022" name="Nat. Ecol. Evol.">
        <title>A masculinizing supergene underlies an exaggerated male reproductive morph in a spider.</title>
        <authorList>
            <person name="Hendrickx F."/>
            <person name="De Corte Z."/>
            <person name="Sonet G."/>
            <person name="Van Belleghem S.M."/>
            <person name="Kostlbacher S."/>
            <person name="Vangestel C."/>
        </authorList>
    </citation>
    <scope>NUCLEOTIDE SEQUENCE [LARGE SCALE GENOMIC DNA]</scope>
    <source>
        <strain evidence="1">W744_W776</strain>
    </source>
</reference>
<dbReference type="Proteomes" id="UP000827092">
    <property type="component" value="Unassembled WGS sequence"/>
</dbReference>
<evidence type="ECO:0000313" key="2">
    <source>
        <dbReference type="Proteomes" id="UP000827092"/>
    </source>
</evidence>
<dbReference type="EMBL" id="JAFNEN010000125">
    <property type="protein sequence ID" value="KAG8193280.1"/>
    <property type="molecule type" value="Genomic_DNA"/>
</dbReference>